<name>A0A0V1KRH0_9BILA</name>
<dbReference type="Proteomes" id="UP000054721">
    <property type="component" value="Unassembled WGS sequence"/>
</dbReference>
<dbReference type="AlphaFoldDB" id="A0A0V1KRH0"/>
<gene>
    <name evidence="1" type="ORF">T02_5061</name>
</gene>
<keyword evidence="2" id="KW-1185">Reference proteome</keyword>
<evidence type="ECO:0000313" key="2">
    <source>
        <dbReference type="Proteomes" id="UP000054721"/>
    </source>
</evidence>
<reference evidence="1 2" key="1">
    <citation type="submission" date="2015-05" db="EMBL/GenBank/DDBJ databases">
        <title>Evolution of Trichinella species and genotypes.</title>
        <authorList>
            <person name="Korhonen P.K."/>
            <person name="Edoardo P."/>
            <person name="Giuseppe L.R."/>
            <person name="Gasser R.B."/>
        </authorList>
    </citation>
    <scope>NUCLEOTIDE SEQUENCE [LARGE SCALE GENOMIC DNA]</scope>
    <source>
        <strain evidence="1">ISS10</strain>
    </source>
</reference>
<dbReference type="EMBL" id="JYDW01000289">
    <property type="protein sequence ID" value="KRZ49887.1"/>
    <property type="molecule type" value="Genomic_DNA"/>
</dbReference>
<comment type="caution">
    <text evidence="1">The sequence shown here is derived from an EMBL/GenBank/DDBJ whole genome shotgun (WGS) entry which is preliminary data.</text>
</comment>
<protein>
    <submittedName>
        <fullName evidence="1">Uncharacterized protein</fullName>
    </submittedName>
</protein>
<proteinExistence type="predicted"/>
<organism evidence="1 2">
    <name type="scientific">Trichinella nativa</name>
    <dbReference type="NCBI Taxonomy" id="6335"/>
    <lineage>
        <taxon>Eukaryota</taxon>
        <taxon>Metazoa</taxon>
        <taxon>Ecdysozoa</taxon>
        <taxon>Nematoda</taxon>
        <taxon>Enoplea</taxon>
        <taxon>Dorylaimia</taxon>
        <taxon>Trichinellida</taxon>
        <taxon>Trichinellidae</taxon>
        <taxon>Trichinella</taxon>
    </lineage>
</organism>
<sequence length="112" mass="13021">MTKKECGRKHSAVVTQESHAEMRRDVQCSKEANLNHSILSDICEQLSVAVWRTVVLYPHQGRRELYMECCVRSMNKSLRHDITLVVLDENEPLSAWNETLKYAETYSVLRLI</sequence>
<accession>A0A0V1KRH0</accession>
<evidence type="ECO:0000313" key="1">
    <source>
        <dbReference type="EMBL" id="KRZ49887.1"/>
    </source>
</evidence>